<feature type="region of interest" description="Disordered" evidence="1">
    <location>
        <begin position="1"/>
        <end position="40"/>
    </location>
</feature>
<gene>
    <name evidence="2" type="ORF">PNOK_0018700</name>
</gene>
<name>A0A286UU42_9AGAM</name>
<comment type="caution">
    <text evidence="2">The sequence shown here is derived from an EMBL/GenBank/DDBJ whole genome shotgun (WGS) entry which is preliminary data.</text>
</comment>
<sequence length="130" mass="14543">MGNEADAKKMSREISQEDQKKSSHSCVRSKHSPSISPQGNFANESLELIHRLPNPHVLPHNEGNTVSRNVGLWTATRAMVVACDVFDFRAVAFDSKEVLGWDMSIQSTLGVTNNERLYDIEVDGERYHSS</sequence>
<evidence type="ECO:0000313" key="3">
    <source>
        <dbReference type="Proteomes" id="UP000217199"/>
    </source>
</evidence>
<evidence type="ECO:0000313" key="2">
    <source>
        <dbReference type="EMBL" id="PAV23120.1"/>
    </source>
</evidence>
<dbReference type="InParanoid" id="A0A286UU42"/>
<feature type="compositionally biased region" description="Basic and acidic residues" evidence="1">
    <location>
        <begin position="1"/>
        <end position="21"/>
    </location>
</feature>
<reference evidence="2 3" key="1">
    <citation type="journal article" date="2017" name="Mol. Ecol.">
        <title>Comparative and population genomic landscape of Phellinus noxius: A hypervariable fungus causing root rot in trees.</title>
        <authorList>
            <person name="Chung C.L."/>
            <person name="Lee T.J."/>
            <person name="Akiba M."/>
            <person name="Lee H.H."/>
            <person name="Kuo T.H."/>
            <person name="Liu D."/>
            <person name="Ke H.M."/>
            <person name="Yokoi T."/>
            <person name="Roa M.B."/>
            <person name="Lu M.J."/>
            <person name="Chang Y.Y."/>
            <person name="Ann P.J."/>
            <person name="Tsai J.N."/>
            <person name="Chen C.Y."/>
            <person name="Tzean S.S."/>
            <person name="Ota Y."/>
            <person name="Hattori T."/>
            <person name="Sahashi N."/>
            <person name="Liou R.F."/>
            <person name="Kikuchi T."/>
            <person name="Tsai I.J."/>
        </authorList>
    </citation>
    <scope>NUCLEOTIDE SEQUENCE [LARGE SCALE GENOMIC DNA]</scope>
    <source>
        <strain evidence="2 3">FFPRI411160</strain>
    </source>
</reference>
<accession>A0A286UU42</accession>
<protein>
    <submittedName>
        <fullName evidence="2">Uncharacterized protein</fullName>
    </submittedName>
</protein>
<proteinExistence type="predicted"/>
<keyword evidence="3" id="KW-1185">Reference proteome</keyword>
<dbReference type="Proteomes" id="UP000217199">
    <property type="component" value="Unassembled WGS sequence"/>
</dbReference>
<dbReference type="EMBL" id="NBII01000001">
    <property type="protein sequence ID" value="PAV23120.1"/>
    <property type="molecule type" value="Genomic_DNA"/>
</dbReference>
<organism evidence="2 3">
    <name type="scientific">Pyrrhoderma noxium</name>
    <dbReference type="NCBI Taxonomy" id="2282107"/>
    <lineage>
        <taxon>Eukaryota</taxon>
        <taxon>Fungi</taxon>
        <taxon>Dikarya</taxon>
        <taxon>Basidiomycota</taxon>
        <taxon>Agaricomycotina</taxon>
        <taxon>Agaricomycetes</taxon>
        <taxon>Hymenochaetales</taxon>
        <taxon>Hymenochaetaceae</taxon>
        <taxon>Pyrrhoderma</taxon>
    </lineage>
</organism>
<dbReference type="AlphaFoldDB" id="A0A286UU42"/>
<evidence type="ECO:0000256" key="1">
    <source>
        <dbReference type="SAM" id="MobiDB-lite"/>
    </source>
</evidence>